<keyword evidence="6" id="KW-1185">Reference proteome</keyword>
<protein>
    <recommendedName>
        <fullName evidence="7">Heat shock 70kDa protein 1/2/6/8</fullName>
    </recommendedName>
</protein>
<evidence type="ECO:0000256" key="4">
    <source>
        <dbReference type="RuleBase" id="RU003322"/>
    </source>
</evidence>
<evidence type="ECO:0008006" key="7">
    <source>
        <dbReference type="Google" id="ProtNLM"/>
    </source>
</evidence>
<dbReference type="GO" id="GO:0140662">
    <property type="term" value="F:ATP-dependent protein folding chaperone"/>
    <property type="evidence" value="ECO:0007669"/>
    <property type="project" value="InterPro"/>
</dbReference>
<dbReference type="AlphaFoldDB" id="A0A8T0DNP7"/>
<evidence type="ECO:0000313" key="6">
    <source>
        <dbReference type="Proteomes" id="UP000699462"/>
    </source>
</evidence>
<keyword evidence="3 4" id="KW-0067">ATP-binding</keyword>
<organism evidence="5 6">
    <name type="scientific">Paragonimus westermani</name>
    <dbReference type="NCBI Taxonomy" id="34504"/>
    <lineage>
        <taxon>Eukaryota</taxon>
        <taxon>Metazoa</taxon>
        <taxon>Spiralia</taxon>
        <taxon>Lophotrochozoa</taxon>
        <taxon>Platyhelminthes</taxon>
        <taxon>Trematoda</taxon>
        <taxon>Digenea</taxon>
        <taxon>Plagiorchiida</taxon>
        <taxon>Troglotremata</taxon>
        <taxon>Troglotrematidae</taxon>
        <taxon>Paragonimus</taxon>
    </lineage>
</organism>
<dbReference type="Gene3D" id="3.30.420.40">
    <property type="match status" value="2"/>
</dbReference>
<name>A0A8T0DNP7_9TREM</name>
<dbReference type="PANTHER" id="PTHR19375">
    <property type="entry name" value="HEAT SHOCK PROTEIN 70KDA"/>
    <property type="match status" value="1"/>
</dbReference>
<dbReference type="Pfam" id="PF00012">
    <property type="entry name" value="HSP70"/>
    <property type="match status" value="1"/>
</dbReference>
<accession>A0A8T0DNP7</accession>
<dbReference type="FunFam" id="3.30.30.30:FF:000001">
    <property type="entry name" value="heat shock 70 kDa protein-like"/>
    <property type="match status" value="1"/>
</dbReference>
<dbReference type="EMBL" id="JTDF01001777">
    <property type="protein sequence ID" value="KAF8569559.1"/>
    <property type="molecule type" value="Genomic_DNA"/>
</dbReference>
<dbReference type="SUPFAM" id="SSF100920">
    <property type="entry name" value="Heat shock protein 70kD (HSP70), peptide-binding domain"/>
    <property type="match status" value="1"/>
</dbReference>
<dbReference type="InterPro" id="IPR013126">
    <property type="entry name" value="Hsp_70_fam"/>
</dbReference>
<dbReference type="OrthoDB" id="6228894at2759"/>
<evidence type="ECO:0000256" key="1">
    <source>
        <dbReference type="ARBA" id="ARBA00007381"/>
    </source>
</evidence>
<dbReference type="Gene3D" id="3.90.640.10">
    <property type="entry name" value="Actin, Chain A, domain 4"/>
    <property type="match status" value="1"/>
</dbReference>
<evidence type="ECO:0000256" key="2">
    <source>
        <dbReference type="ARBA" id="ARBA00022741"/>
    </source>
</evidence>
<dbReference type="Gene3D" id="3.30.30.30">
    <property type="match status" value="1"/>
</dbReference>
<dbReference type="FunFam" id="3.90.640.10:FF:000010">
    <property type="entry name" value="heat shock 70 kDa protein 14"/>
    <property type="match status" value="1"/>
</dbReference>
<dbReference type="Proteomes" id="UP000699462">
    <property type="component" value="Unassembled WGS sequence"/>
</dbReference>
<evidence type="ECO:0000313" key="5">
    <source>
        <dbReference type="EMBL" id="KAF8569559.1"/>
    </source>
</evidence>
<sequence length="534" mass="59745">MSYAVGIDLGTTNSCVAIRIEGEIEVIPNFDNSRTTPSYVAFTDEEELVGEAAKIQASLQSTNTIYDVKRLIGRKIDDPQLISDRKNWPFEICDEDGLPMVEITLKGEKQRRRAEEISSLILRNLMEAVNDRLGEVVRDAVITVPAYFNQDQRQKTMDAGRLAGLNVLQVINEPTAAGIAYGVQNCQTDERKTILVYDLGGGTFDVSILEICGTNFYVLSTAGDTHLGGSDFDQKLVEFFLSELKERYGEDLTDNPWIIYRLREAAENAKKTLSSSTDALVELECLVEDEDYRTRVGRAKFEDLNRDLFLGTLEVVKRALEGAKLNKSQLDEILLVGGSTRIPKLEELLREFFGDKPIKRNQNPDESIAVGAAIYAHSLVASKKNSVGEDELEMVVKIKDVLSLSLGIQKNDGTMDVIVPSNTTLPTRHSKMYATSRDNQQFFKFTIIEGEGREAKKYNKLDVLTLRDIQLGPKGKVRVRLVFEVNESGIVKVVIENEQGEILKRSQVTRKVKRDQIDEIDNMVKEALKSSCGS</sequence>
<dbReference type="GO" id="GO:0005524">
    <property type="term" value="F:ATP binding"/>
    <property type="evidence" value="ECO:0007669"/>
    <property type="project" value="UniProtKB-KW"/>
</dbReference>
<comment type="caution">
    <text evidence="5">The sequence shown here is derived from an EMBL/GenBank/DDBJ whole genome shotgun (WGS) entry which is preliminary data.</text>
</comment>
<dbReference type="PROSITE" id="PS01036">
    <property type="entry name" value="HSP70_3"/>
    <property type="match status" value="1"/>
</dbReference>
<dbReference type="CDD" id="cd24028">
    <property type="entry name" value="ASKHA_NBD_HSP70_HSPA1-like"/>
    <property type="match status" value="1"/>
</dbReference>
<dbReference type="SUPFAM" id="SSF53067">
    <property type="entry name" value="Actin-like ATPase domain"/>
    <property type="match status" value="2"/>
</dbReference>
<dbReference type="InterPro" id="IPR043129">
    <property type="entry name" value="ATPase_NBD"/>
</dbReference>
<dbReference type="Gene3D" id="2.60.34.10">
    <property type="entry name" value="Substrate Binding Domain Of DNAk, Chain A, domain 1"/>
    <property type="match status" value="1"/>
</dbReference>
<dbReference type="InterPro" id="IPR018181">
    <property type="entry name" value="Heat_shock_70_CS"/>
</dbReference>
<keyword evidence="2 4" id="KW-0547">Nucleotide-binding</keyword>
<gene>
    <name evidence="5" type="ORF">P879_03040</name>
</gene>
<comment type="similarity">
    <text evidence="1 4">Belongs to the heat shock protein 70 family.</text>
</comment>
<reference evidence="5 6" key="1">
    <citation type="submission" date="2019-07" db="EMBL/GenBank/DDBJ databases">
        <title>Annotation for the trematode Paragonimus westermani.</title>
        <authorList>
            <person name="Choi Y.-J."/>
        </authorList>
    </citation>
    <scope>NUCLEOTIDE SEQUENCE [LARGE SCALE GENOMIC DNA]</scope>
    <source>
        <strain evidence="5">180907_Pwestermani</strain>
    </source>
</reference>
<evidence type="ECO:0000256" key="3">
    <source>
        <dbReference type="ARBA" id="ARBA00022840"/>
    </source>
</evidence>
<dbReference type="InterPro" id="IPR029047">
    <property type="entry name" value="HSP70_peptide-bd_sf"/>
</dbReference>
<proteinExistence type="inferred from homology"/>
<dbReference type="PROSITE" id="PS00297">
    <property type="entry name" value="HSP70_1"/>
    <property type="match status" value="1"/>
</dbReference>
<dbReference type="PROSITE" id="PS00329">
    <property type="entry name" value="HSP70_2"/>
    <property type="match status" value="1"/>
</dbReference>
<dbReference type="PRINTS" id="PR00301">
    <property type="entry name" value="HEATSHOCK70"/>
</dbReference>